<dbReference type="CDD" id="cd00833">
    <property type="entry name" value="PKS"/>
    <property type="match status" value="1"/>
</dbReference>
<sequence length="2204" mass="234037">MNASQSTVPEAPVPLAIVGLGCLFPGSNHATAFWADIKHGVDRIREIPATHWNVDDYFDSNPKAPDRTYARRGGFLDPVPFNPIEYGIAPTAIEATDTSQLLGLVAARQALVDAGYGPDRSFDRNRVSVILGVTGTLELVIPLGARLGHPHWKRALEEAGVDAETAADVVARISESYVPWQENSFPGLLGNVVAGRIANRLDLGGTNCVVDAACASSLSAIHLAGLELAAGRSDVVVTGGVDTFNDIFMYMCFSKTPALSPSGNSRPFESSGDGTILGEGLGMIVLKRLSDAQRDGDRVYAVLKSVGSSSDGKGNAIYAPSSKGQMKALHAAYRLANIDPRTIELVEGHGTGTRVGDSVEAAALVDVYRQAQAEGTWCALGSVKSQIGHTKAAAGAAGIIKAALALYHKVLPPTLKVEMPVETLTPGKTPFYVNTRKRPWLPRLEHPRRAAVSSFGFGGSNFHLVLEEADQQKSSPDWDDQIQILAFSGANADEILKQIESFPSAKDWTAVAHAAVALRTQFSHEHPIRLTGVLSIHSEQPDRWKQVAIGLVQANTPASQSPDGWTVVRGPRVGKLAMVFPGQGSQYVDMQCDLVCQFPQALDAIAVANQALGSLVQGTIPERLSDLIYPHPAFTPEVELAQADRLRQTQHAQPAIGASSVAMLAVLRDFGVEPELVAGHSFGELTALHAAGVLDNQALIRLSRLRGELMAQAAQSAQGDAGSMLAVLAPWELIETIIREENLDVVAANKNGPQQTVLSGSTPEIDRSERVFKRRQVRVSRLSVAAAFHSERVSAAAIPFRNALESLDLRQPQIPVFSNSTGQAYPAEMGTVKDLLGSQLAKPVEFVSMIHAMGQAGAGVFLEVGPGFTLTRLIQSILPTSVAIATDSSSGKRSGIHDFAMALAQLAARGIPVRLDRWNPKPATPLPTDAEKKAFTIPLCGANYVTPREKRPARPPIASRQNSEPVTVTPGAVAADSRNVVQPTTPMSANPAPMPAVVSRNPTHVAAKAVSPQPQVSQRVPTVLPKAPQPTISQPPTHSPSSFPRSPMSVDPNAVPFALQVTQQSLLAFQRMQEQTAQLHRQFLEHQQSAQLTLQSLVEQQQALLFQGVALPSLPAAPRTVAVVPPASLPAPMAAPVPAPVSIPAIPPAPVRAAVPTPVAPTIAKPSIPPAPAAVPAPAVATPPVVKTAAVVAPVVTAQPQAVKAVPATPPAASSSAVQTTLLSVVAEKTGYPSEMLDLSMSLDGDLGIDSIKRVEILSALQEKLPNAPTVKPENLGSLHTLQDIVNFLGAAVATPTPTTTAAPTSSVPAATPAPVAGEVQGTLLSVVAEKTGYPSEMLDLSMSLDGDLGIDSIKRVEILSALQEKLPNAPTVKPENLGSLHTLQDIVNFLGMNTGASVVSPAATASGGPPNHPTQRLVLKAVAGLPESRAEIAIIDEAPIWLVGNSSIVHHLADAFRAIGLEPTLLDWSSPPPSMATLAGLILIGGDSDPCRSVLPWLQAASSALKNGAQRGTPIVASLTTIDGQFGLSNDRTPMSPATGGLAGAIKTLAFEWPFALCKAIDLSPTLTATRELANEIVNELRRVGPQESGRSESGWSYLGLDSEPRSVEQRLPLRPSDVVLVTGGARGVTFACAHTLAERYGCTIILAGRTPPPGEEPTWLQAAIDEPSIKRAISQNERGISPREIGERANRVLAEREVRANLQAIRSTGSRVEYVSMDVADAKSVASAIQQIQNQLGAISGLIHGAGVLADRRVEDLTREQIERVYSTKVDGFHELLRNLDPSALKVLVAFSSSTARFGRTGQLAYAMANEVLNKSLQRFAKDYPHCKCLSLNWGPWEGGMVTPGLRKLFESEGVGLIPLASGAQFLADELAVASGPVEIVILGEGTAPVAPISQIQAMMPGEASSLETQPLANGMAKSFDRLIDIESHPILRSHVLDGKGVLPLALHLEWLAHGAIHRNPGLLFQGVDELRLLQGVKIAEAQSLTVSVFTAKAVREDGVYRVPTELRSIRADGREVLHSRATIVLGSLLPDAPAAQQLPQLQAYPQSVEECYRFTLFHGELMHGIEALDGFCDDAVAASAKCAPAPSAWLTRPIRSNWLADPLLLDVAFQLLIVWSRQRHGAGSLPTSVASYRQFRKHFPPDGVRLLVRIIHDTGSMARARIDLVDRSGQLVARLDGAECVIDAKLNEVFRHNQLRPMVGI</sequence>
<reference evidence="9" key="1">
    <citation type="submission" date="2019-04" db="EMBL/GenBank/DDBJ databases">
        <authorList>
            <consortium name="Science for Life Laboratories"/>
        </authorList>
    </citation>
    <scope>NUCLEOTIDE SEQUENCE</scope>
    <source>
        <strain evidence="9">MBLW1</strain>
    </source>
</reference>
<dbReference type="CDD" id="cd08953">
    <property type="entry name" value="KR_2_SDR_x"/>
    <property type="match status" value="1"/>
</dbReference>
<feature type="region of interest" description="N-terminal hotdog fold" evidence="4">
    <location>
        <begin position="1902"/>
        <end position="2033"/>
    </location>
</feature>
<dbReference type="InterPro" id="IPR016036">
    <property type="entry name" value="Malonyl_transacylase_ACP-bd"/>
</dbReference>
<gene>
    <name evidence="9" type="ORF">GMBLW1_07580</name>
</gene>
<dbReference type="InterPro" id="IPR014043">
    <property type="entry name" value="Acyl_transferase_dom"/>
</dbReference>
<proteinExistence type="predicted"/>
<dbReference type="Pfam" id="PF00550">
    <property type="entry name" value="PP-binding"/>
    <property type="match status" value="2"/>
</dbReference>
<feature type="region of interest" description="C-terminal hotdog fold" evidence="4">
    <location>
        <begin position="2052"/>
        <end position="2192"/>
    </location>
</feature>
<dbReference type="SMART" id="SM00827">
    <property type="entry name" value="PKS_AT"/>
    <property type="match status" value="1"/>
</dbReference>
<feature type="region of interest" description="Disordered" evidence="5">
    <location>
        <begin position="946"/>
        <end position="968"/>
    </location>
</feature>
<dbReference type="Pfam" id="PF00698">
    <property type="entry name" value="Acyl_transf_1"/>
    <property type="match status" value="1"/>
</dbReference>
<dbReference type="PROSITE" id="PS50075">
    <property type="entry name" value="CARRIER"/>
    <property type="match status" value="2"/>
</dbReference>
<evidence type="ECO:0000256" key="3">
    <source>
        <dbReference type="ARBA" id="ARBA00022679"/>
    </source>
</evidence>
<protein>
    <recommendedName>
        <fullName evidence="11">Carrier domain-containing protein</fullName>
    </recommendedName>
</protein>
<name>A0A6C2YQP0_9BACT</name>
<dbReference type="SMART" id="SM00825">
    <property type="entry name" value="PKS_KS"/>
    <property type="match status" value="1"/>
</dbReference>
<feature type="domain" description="Carrier" evidence="6">
    <location>
        <begin position="1315"/>
        <end position="1395"/>
    </location>
</feature>
<dbReference type="InterPro" id="IPR036291">
    <property type="entry name" value="NAD(P)-bd_dom_sf"/>
</dbReference>
<feature type="region of interest" description="Disordered" evidence="5">
    <location>
        <begin position="1025"/>
        <end position="1048"/>
    </location>
</feature>
<keyword evidence="3" id="KW-0808">Transferase</keyword>
<dbReference type="Gene3D" id="3.40.50.720">
    <property type="entry name" value="NAD(P)-binding Rossmann-like Domain"/>
    <property type="match status" value="1"/>
</dbReference>
<dbReference type="InterPro" id="IPR016039">
    <property type="entry name" value="Thiolase-like"/>
</dbReference>
<keyword evidence="2" id="KW-0597">Phosphoprotein</keyword>
<dbReference type="SUPFAM" id="SSF55048">
    <property type="entry name" value="Probable ACP-binding domain of malonyl-CoA ACP transacylase"/>
    <property type="match status" value="1"/>
</dbReference>
<evidence type="ECO:0000259" key="8">
    <source>
        <dbReference type="PROSITE" id="PS52019"/>
    </source>
</evidence>
<dbReference type="InterPro" id="IPR009081">
    <property type="entry name" value="PP-bd_ACP"/>
</dbReference>
<dbReference type="InterPro" id="IPR042104">
    <property type="entry name" value="PKS_dehydratase_sf"/>
</dbReference>
<evidence type="ECO:0000256" key="2">
    <source>
        <dbReference type="ARBA" id="ARBA00022553"/>
    </source>
</evidence>
<dbReference type="InterPro" id="IPR020841">
    <property type="entry name" value="PKS_Beta-ketoAc_synthase_dom"/>
</dbReference>
<dbReference type="Gene3D" id="1.10.1200.10">
    <property type="entry name" value="ACP-like"/>
    <property type="match status" value="2"/>
</dbReference>
<evidence type="ECO:0000256" key="5">
    <source>
        <dbReference type="SAM" id="MobiDB-lite"/>
    </source>
</evidence>
<dbReference type="Gene3D" id="3.10.129.110">
    <property type="entry name" value="Polyketide synthase dehydratase"/>
    <property type="match status" value="1"/>
</dbReference>
<dbReference type="InterPro" id="IPR049551">
    <property type="entry name" value="PKS_DH_C"/>
</dbReference>
<dbReference type="InterPro" id="IPR032821">
    <property type="entry name" value="PKS_assoc"/>
</dbReference>
<dbReference type="PANTHER" id="PTHR43074">
    <property type="entry name" value="OMEGA-3 POLYUNSATURATED FATTY ACID SYNTHASE PFAB-RELATED"/>
    <property type="match status" value="1"/>
</dbReference>
<dbReference type="InterPro" id="IPR014031">
    <property type="entry name" value="Ketoacyl_synth_C"/>
</dbReference>
<feature type="active site" description="Proton donor; for dehydratase activity" evidence="4">
    <location>
        <position position="2109"/>
    </location>
</feature>
<dbReference type="EMBL" id="LR586016">
    <property type="protein sequence ID" value="VIP03202.1"/>
    <property type="molecule type" value="Genomic_DNA"/>
</dbReference>
<dbReference type="InterPro" id="IPR049900">
    <property type="entry name" value="PKS_mFAS_DH"/>
</dbReference>
<keyword evidence="1" id="KW-0596">Phosphopantetheine</keyword>
<dbReference type="Pfam" id="PF00109">
    <property type="entry name" value="ketoacyl-synt"/>
    <property type="match status" value="1"/>
</dbReference>
<dbReference type="InParanoid" id="A0A6C2YQP0"/>
<dbReference type="SUPFAM" id="SSF53901">
    <property type="entry name" value="Thiolase-like"/>
    <property type="match status" value="1"/>
</dbReference>
<dbReference type="PROSITE" id="PS52019">
    <property type="entry name" value="PKS_MFAS_DH"/>
    <property type="match status" value="1"/>
</dbReference>
<dbReference type="Gene3D" id="3.40.47.10">
    <property type="match status" value="1"/>
</dbReference>
<dbReference type="KEGG" id="tim:GMBLW1_07580"/>
<dbReference type="GO" id="GO:0006633">
    <property type="term" value="P:fatty acid biosynthetic process"/>
    <property type="evidence" value="ECO:0007669"/>
    <property type="project" value="InterPro"/>
</dbReference>
<evidence type="ECO:0000256" key="1">
    <source>
        <dbReference type="ARBA" id="ARBA00022450"/>
    </source>
</evidence>
<dbReference type="Gene3D" id="3.40.366.10">
    <property type="entry name" value="Malonyl-Coenzyme A Acyl Carrier Protein, domain 2"/>
    <property type="match status" value="1"/>
</dbReference>
<dbReference type="Pfam" id="PF02801">
    <property type="entry name" value="Ketoacyl-synt_C"/>
    <property type="match status" value="1"/>
</dbReference>
<dbReference type="GO" id="GO:0004315">
    <property type="term" value="F:3-oxoacyl-[acyl-carrier-protein] synthase activity"/>
    <property type="evidence" value="ECO:0007669"/>
    <property type="project" value="InterPro"/>
</dbReference>
<evidence type="ECO:0000313" key="10">
    <source>
        <dbReference type="Proteomes" id="UP000464378"/>
    </source>
</evidence>
<dbReference type="Gene3D" id="3.30.70.250">
    <property type="entry name" value="Malonyl-CoA ACP transacylase, ACP-binding"/>
    <property type="match status" value="1"/>
</dbReference>
<dbReference type="InterPro" id="IPR036736">
    <property type="entry name" value="ACP-like_sf"/>
</dbReference>
<dbReference type="InterPro" id="IPR016035">
    <property type="entry name" value="Acyl_Trfase/lysoPLipase"/>
</dbReference>
<evidence type="ECO:0008006" key="11">
    <source>
        <dbReference type="Google" id="ProtNLM"/>
    </source>
</evidence>
<feature type="domain" description="Ketosynthase family 3 (KS3)" evidence="7">
    <location>
        <begin position="12"/>
        <end position="468"/>
    </location>
</feature>
<feature type="compositionally biased region" description="Polar residues" evidence="5">
    <location>
        <begin position="1030"/>
        <end position="1044"/>
    </location>
</feature>
<dbReference type="Proteomes" id="UP000464378">
    <property type="component" value="Chromosome"/>
</dbReference>
<dbReference type="PANTHER" id="PTHR43074:SF1">
    <property type="entry name" value="BETA-KETOACYL SYNTHASE FAMILY PROTEIN-RELATED"/>
    <property type="match status" value="1"/>
</dbReference>
<dbReference type="InterPro" id="IPR001227">
    <property type="entry name" value="Ac_transferase_dom_sf"/>
</dbReference>
<keyword evidence="10" id="KW-1185">Reference proteome</keyword>
<dbReference type="InterPro" id="IPR014030">
    <property type="entry name" value="Ketoacyl_synth_N"/>
</dbReference>
<dbReference type="RefSeq" id="WP_162658293.1">
    <property type="nucleotide sequence ID" value="NZ_LR593887.1"/>
</dbReference>
<dbReference type="Pfam" id="PF16197">
    <property type="entry name" value="KAsynt_C_assoc"/>
    <property type="match status" value="1"/>
</dbReference>
<dbReference type="Pfam" id="PF14765">
    <property type="entry name" value="PS-DH"/>
    <property type="match status" value="1"/>
</dbReference>
<dbReference type="SUPFAM" id="SSF51735">
    <property type="entry name" value="NAD(P)-binding Rossmann-fold domains"/>
    <property type="match status" value="1"/>
</dbReference>
<feature type="domain" description="Carrier" evidence="6">
    <location>
        <begin position="1213"/>
        <end position="1293"/>
    </location>
</feature>
<organism evidence="9">
    <name type="scientific">Tuwongella immobilis</name>
    <dbReference type="NCBI Taxonomy" id="692036"/>
    <lineage>
        <taxon>Bacteria</taxon>
        <taxon>Pseudomonadati</taxon>
        <taxon>Planctomycetota</taxon>
        <taxon>Planctomycetia</taxon>
        <taxon>Gemmatales</taxon>
        <taxon>Gemmataceae</taxon>
        <taxon>Tuwongella</taxon>
    </lineage>
</organism>
<dbReference type="InterPro" id="IPR018201">
    <property type="entry name" value="Ketoacyl_synth_AS"/>
</dbReference>
<dbReference type="SUPFAM" id="SSF52151">
    <property type="entry name" value="FabD/lysophospholipase-like"/>
    <property type="match status" value="1"/>
</dbReference>
<feature type="domain" description="PKS/mFAS DH" evidence="8">
    <location>
        <begin position="1902"/>
        <end position="2192"/>
    </location>
</feature>
<dbReference type="SMART" id="SM00822">
    <property type="entry name" value="PKS_KR"/>
    <property type="match status" value="1"/>
</dbReference>
<dbReference type="Pfam" id="PF08659">
    <property type="entry name" value="KR"/>
    <property type="match status" value="1"/>
</dbReference>
<dbReference type="PROSITE" id="PS52004">
    <property type="entry name" value="KS3_2"/>
    <property type="match status" value="1"/>
</dbReference>
<evidence type="ECO:0000313" key="9">
    <source>
        <dbReference type="EMBL" id="VIP03202.1"/>
    </source>
</evidence>
<dbReference type="EMBL" id="LR593887">
    <property type="protein sequence ID" value="VTS03693.1"/>
    <property type="molecule type" value="Genomic_DNA"/>
</dbReference>
<dbReference type="InterPro" id="IPR020807">
    <property type="entry name" value="PKS_DH"/>
</dbReference>
<dbReference type="SMART" id="SM00826">
    <property type="entry name" value="PKS_DH"/>
    <property type="match status" value="1"/>
</dbReference>
<dbReference type="SUPFAM" id="SSF47336">
    <property type="entry name" value="ACP-like"/>
    <property type="match status" value="2"/>
</dbReference>
<feature type="active site" description="Proton acceptor; for dehydratase activity" evidence="4">
    <location>
        <position position="1937"/>
    </location>
</feature>
<dbReference type="InterPro" id="IPR052568">
    <property type="entry name" value="PKS-FAS_Synthase"/>
</dbReference>
<dbReference type="InterPro" id="IPR013968">
    <property type="entry name" value="PKS_KR"/>
</dbReference>
<evidence type="ECO:0000259" key="7">
    <source>
        <dbReference type="PROSITE" id="PS52004"/>
    </source>
</evidence>
<evidence type="ECO:0000259" key="6">
    <source>
        <dbReference type="PROSITE" id="PS50075"/>
    </source>
</evidence>
<evidence type="ECO:0000256" key="4">
    <source>
        <dbReference type="PROSITE-ProRule" id="PRU01363"/>
    </source>
</evidence>
<dbReference type="PROSITE" id="PS00606">
    <property type="entry name" value="KS3_1"/>
    <property type="match status" value="1"/>
</dbReference>
<dbReference type="InterPro" id="IPR057326">
    <property type="entry name" value="KR_dom"/>
</dbReference>
<accession>A0A6C2YQP0</accession>